<sequence>MSMMGNEVKATLVFADRLVVDFARLTEGLKRPLRNIAIKFDEVELDQDEYVLFDSDNLTLRITLGRLPILKSTLDFAKRPASAKTDISARLHDYVYSLEVRATDGLLDEATNETKLAVCQHVVQHLVHSMDVSLVHWLPTNTLFTSEEFSDPSELRPVGRISRSGHARPDERLKPVEKKAAIVNDTRASGMWSEVFPTLETQVAEEPKVSALAFLNKWADIFGVTPRSDVDVVEQVTVYVMTITLMVLAFPVGFALLIYNILRGESLRTTARVMALNGAVMGLLMSDFLPQLSGLV</sequence>
<dbReference type="EMBL" id="BMKN01000001">
    <property type="protein sequence ID" value="GGE40378.1"/>
    <property type="molecule type" value="Genomic_DNA"/>
</dbReference>
<evidence type="ECO:0000256" key="1">
    <source>
        <dbReference type="SAM" id="Phobius"/>
    </source>
</evidence>
<organism evidence="2 3">
    <name type="scientific">Actibacterium pelagium</name>
    <dbReference type="NCBI Taxonomy" id="2029103"/>
    <lineage>
        <taxon>Bacteria</taxon>
        <taxon>Pseudomonadati</taxon>
        <taxon>Pseudomonadota</taxon>
        <taxon>Alphaproteobacteria</taxon>
        <taxon>Rhodobacterales</taxon>
        <taxon>Roseobacteraceae</taxon>
        <taxon>Actibacterium</taxon>
    </lineage>
</organism>
<evidence type="ECO:0000313" key="3">
    <source>
        <dbReference type="Proteomes" id="UP000606730"/>
    </source>
</evidence>
<feature type="transmembrane region" description="Helical" evidence="1">
    <location>
        <begin position="274"/>
        <end position="293"/>
    </location>
</feature>
<feature type="transmembrane region" description="Helical" evidence="1">
    <location>
        <begin position="236"/>
        <end position="262"/>
    </location>
</feature>
<dbReference type="Proteomes" id="UP000606730">
    <property type="component" value="Unassembled WGS sequence"/>
</dbReference>
<evidence type="ECO:0000313" key="2">
    <source>
        <dbReference type="EMBL" id="GGE40378.1"/>
    </source>
</evidence>
<name>A0A917EH15_9RHOB</name>
<dbReference type="AlphaFoldDB" id="A0A917EH15"/>
<keyword evidence="1" id="KW-1133">Transmembrane helix</keyword>
<accession>A0A917EH15</accession>
<dbReference type="RefSeq" id="WP_095596579.1">
    <property type="nucleotide sequence ID" value="NZ_BMKN01000001.1"/>
</dbReference>
<protein>
    <submittedName>
        <fullName evidence="2">Uncharacterized protein</fullName>
    </submittedName>
</protein>
<keyword evidence="1" id="KW-0812">Transmembrane</keyword>
<keyword evidence="1" id="KW-0472">Membrane</keyword>
<proteinExistence type="predicted"/>
<reference evidence="2" key="2">
    <citation type="submission" date="2020-09" db="EMBL/GenBank/DDBJ databases">
        <authorList>
            <person name="Sun Q."/>
            <person name="Zhou Y."/>
        </authorList>
    </citation>
    <scope>NUCLEOTIDE SEQUENCE</scope>
    <source>
        <strain evidence="2">CGMCC 1.16012</strain>
    </source>
</reference>
<gene>
    <name evidence="2" type="ORF">GCM10011517_05050</name>
</gene>
<comment type="caution">
    <text evidence="2">The sequence shown here is derived from an EMBL/GenBank/DDBJ whole genome shotgun (WGS) entry which is preliminary data.</text>
</comment>
<keyword evidence="3" id="KW-1185">Reference proteome</keyword>
<reference evidence="2" key="1">
    <citation type="journal article" date="2014" name="Int. J. Syst. Evol. Microbiol.">
        <title>Complete genome sequence of Corynebacterium casei LMG S-19264T (=DSM 44701T), isolated from a smear-ripened cheese.</title>
        <authorList>
            <consortium name="US DOE Joint Genome Institute (JGI-PGF)"/>
            <person name="Walter F."/>
            <person name="Albersmeier A."/>
            <person name="Kalinowski J."/>
            <person name="Ruckert C."/>
        </authorList>
    </citation>
    <scope>NUCLEOTIDE SEQUENCE</scope>
    <source>
        <strain evidence="2">CGMCC 1.16012</strain>
    </source>
</reference>